<accession>A0A7Z2VSN8</accession>
<evidence type="ECO:0000313" key="1">
    <source>
        <dbReference type="EMBL" id="QJD98732.1"/>
    </source>
</evidence>
<sequence>MSTTFKHLFGPLQRALARLRRLPQRLPAFRALVELRCARRLDRMGKRLLRMRTRIDAMSRHLGSGALDGPAKRLAADEDGNLRRMLAGLREEVGTMRRDLALWHVRECGGRTGVRLAAALARLNGIAGDTWTAALHLENQLEEHERLRLAGVR</sequence>
<dbReference type="EMBL" id="CP051685">
    <property type="protein sequence ID" value="QJD98732.1"/>
    <property type="molecule type" value="Genomic_DNA"/>
</dbReference>
<dbReference type="RefSeq" id="WP_169433632.1">
    <property type="nucleotide sequence ID" value="NZ_CP051685.1"/>
</dbReference>
<reference evidence="1 2" key="1">
    <citation type="submission" date="2020-04" db="EMBL/GenBank/DDBJ databases">
        <title>Genome sequencing of novel species.</title>
        <authorList>
            <person name="Heo J."/>
            <person name="Kim S.-J."/>
            <person name="Kim J.-S."/>
            <person name="Hong S.-B."/>
            <person name="Kwon S.-W."/>
        </authorList>
    </citation>
    <scope>NUCLEOTIDE SEQUENCE [LARGE SCALE GENOMIC DNA]</scope>
    <source>
        <strain evidence="1 2">GN2-R2</strain>
    </source>
</reference>
<gene>
    <name evidence="1" type="ORF">HH212_00650</name>
</gene>
<proteinExistence type="predicted"/>
<evidence type="ECO:0000313" key="2">
    <source>
        <dbReference type="Proteomes" id="UP000502415"/>
    </source>
</evidence>
<organism evidence="1 2">
    <name type="scientific">Massilia forsythiae</name>
    <dbReference type="NCBI Taxonomy" id="2728020"/>
    <lineage>
        <taxon>Bacteria</taxon>
        <taxon>Pseudomonadati</taxon>
        <taxon>Pseudomonadota</taxon>
        <taxon>Betaproteobacteria</taxon>
        <taxon>Burkholderiales</taxon>
        <taxon>Oxalobacteraceae</taxon>
        <taxon>Telluria group</taxon>
        <taxon>Massilia</taxon>
    </lineage>
</organism>
<dbReference type="Proteomes" id="UP000502415">
    <property type="component" value="Chromosome"/>
</dbReference>
<protein>
    <submittedName>
        <fullName evidence="1">Uncharacterized protein</fullName>
    </submittedName>
</protein>
<keyword evidence="2" id="KW-1185">Reference proteome</keyword>
<name>A0A7Z2VSN8_9BURK</name>
<dbReference type="KEGG" id="mfy:HH212_00650"/>
<dbReference type="AlphaFoldDB" id="A0A7Z2VSN8"/>